<evidence type="ECO:0000313" key="1">
    <source>
        <dbReference type="EMBL" id="GFY10172.1"/>
    </source>
</evidence>
<comment type="caution">
    <text evidence="1">The sequence shown here is derived from an EMBL/GenBank/DDBJ whole genome shotgun (WGS) entry which is preliminary data.</text>
</comment>
<accession>A0A8X6SA09</accession>
<keyword evidence="2" id="KW-1185">Reference proteome</keyword>
<dbReference type="AlphaFoldDB" id="A0A8X6SA09"/>
<organism evidence="1 2">
    <name type="scientific">Trichonephila clavipes</name>
    <name type="common">Golden silk orbweaver</name>
    <name type="synonym">Nephila clavipes</name>
    <dbReference type="NCBI Taxonomy" id="2585209"/>
    <lineage>
        <taxon>Eukaryota</taxon>
        <taxon>Metazoa</taxon>
        <taxon>Ecdysozoa</taxon>
        <taxon>Arthropoda</taxon>
        <taxon>Chelicerata</taxon>
        <taxon>Arachnida</taxon>
        <taxon>Araneae</taxon>
        <taxon>Araneomorphae</taxon>
        <taxon>Entelegynae</taxon>
        <taxon>Araneoidea</taxon>
        <taxon>Nephilidae</taxon>
        <taxon>Trichonephila</taxon>
    </lineage>
</organism>
<dbReference type="Proteomes" id="UP000887159">
    <property type="component" value="Unassembled WGS sequence"/>
</dbReference>
<protein>
    <submittedName>
        <fullName evidence="1">Uncharacterized protein</fullName>
    </submittedName>
</protein>
<gene>
    <name evidence="1" type="ORF">TNCV_2628511</name>
</gene>
<reference evidence="1" key="1">
    <citation type="submission" date="2020-08" db="EMBL/GenBank/DDBJ databases">
        <title>Multicomponent nature underlies the extraordinary mechanical properties of spider dragline silk.</title>
        <authorList>
            <person name="Kono N."/>
            <person name="Nakamura H."/>
            <person name="Mori M."/>
            <person name="Yoshida Y."/>
            <person name="Ohtoshi R."/>
            <person name="Malay A.D."/>
            <person name="Moran D.A.P."/>
            <person name="Tomita M."/>
            <person name="Numata K."/>
            <person name="Arakawa K."/>
        </authorList>
    </citation>
    <scope>NUCLEOTIDE SEQUENCE</scope>
</reference>
<name>A0A8X6SA09_TRICX</name>
<proteinExistence type="predicted"/>
<dbReference type="EMBL" id="BMAU01021296">
    <property type="protein sequence ID" value="GFY10172.1"/>
    <property type="molecule type" value="Genomic_DNA"/>
</dbReference>
<evidence type="ECO:0000313" key="2">
    <source>
        <dbReference type="Proteomes" id="UP000887159"/>
    </source>
</evidence>
<sequence>MMINRRTNLKFFVILTNNSFSHLAAEALISANCYVETSLNGDHVEHHQAGTDKFHNLKCYGQSDTFLDPLSNFYRDIYQLRAQTHAEIDAEPQSGAVIASIKASFKTNADSSGS</sequence>